<dbReference type="InterPro" id="IPR024930">
    <property type="entry name" value="Skp_dom_sf"/>
</dbReference>
<evidence type="ECO:0000313" key="7">
    <source>
        <dbReference type="Proteomes" id="UP001596978"/>
    </source>
</evidence>
<dbReference type="EMBL" id="JBHTJH010000017">
    <property type="protein sequence ID" value="MFD0863649.1"/>
    <property type="molecule type" value="Genomic_DNA"/>
</dbReference>
<keyword evidence="3" id="KW-0175">Coiled coil</keyword>
<dbReference type="Gene3D" id="3.30.910.20">
    <property type="entry name" value="Skp domain"/>
    <property type="match status" value="1"/>
</dbReference>
<feature type="compositionally biased region" description="Acidic residues" evidence="4">
    <location>
        <begin position="262"/>
        <end position="275"/>
    </location>
</feature>
<feature type="chain" id="PRO_5046951188" evidence="5">
    <location>
        <begin position="21"/>
        <end position="275"/>
    </location>
</feature>
<evidence type="ECO:0000256" key="1">
    <source>
        <dbReference type="ARBA" id="ARBA00009091"/>
    </source>
</evidence>
<comment type="caution">
    <text evidence="6">The sequence shown here is derived from an EMBL/GenBank/DDBJ whole genome shotgun (WGS) entry which is preliminary data.</text>
</comment>
<feature type="coiled-coil region" evidence="3">
    <location>
        <begin position="34"/>
        <end position="108"/>
    </location>
</feature>
<dbReference type="InterPro" id="IPR005632">
    <property type="entry name" value="Chaperone_Skp"/>
</dbReference>
<evidence type="ECO:0000256" key="2">
    <source>
        <dbReference type="ARBA" id="ARBA00022729"/>
    </source>
</evidence>
<evidence type="ECO:0000256" key="5">
    <source>
        <dbReference type="SAM" id="SignalP"/>
    </source>
</evidence>
<protein>
    <submittedName>
        <fullName evidence="6">OmpH family outer membrane protein</fullName>
    </submittedName>
</protein>
<evidence type="ECO:0000313" key="6">
    <source>
        <dbReference type="EMBL" id="MFD0863649.1"/>
    </source>
</evidence>
<feature type="region of interest" description="Disordered" evidence="4">
    <location>
        <begin position="180"/>
        <end position="275"/>
    </location>
</feature>
<evidence type="ECO:0000256" key="4">
    <source>
        <dbReference type="SAM" id="MobiDB-lite"/>
    </source>
</evidence>
<dbReference type="Pfam" id="PF03938">
    <property type="entry name" value="OmpH"/>
    <property type="match status" value="1"/>
</dbReference>
<feature type="compositionally biased region" description="Basic and acidic residues" evidence="4">
    <location>
        <begin position="180"/>
        <end position="195"/>
    </location>
</feature>
<dbReference type="SUPFAM" id="SSF111384">
    <property type="entry name" value="OmpH-like"/>
    <property type="match status" value="1"/>
</dbReference>
<keyword evidence="2 5" id="KW-0732">Signal</keyword>
<dbReference type="RefSeq" id="WP_386409873.1">
    <property type="nucleotide sequence ID" value="NZ_JBHTJH010000017.1"/>
</dbReference>
<sequence length="275" mass="32233">MKTKVLLSLFALALFGQAIVAQSARGPRIGYIDMEYILENVAEYQEANAQLESKVQKWKVEIEEKRSAIEQMKKDLSVEKVLLTKELIEEREEEIKLLEEEMLEYQQDRFGPQGDLVVQRNLLVKPIQDQVFNAVQEIAKNKRYDFVFDKSADVVMLYSAERYDISDLVLRSITREVKKTERANKTAKAKERFESGEVEVDPEVEARKEAAANSRAERQRQLEERKAAKIKEREEKKKAYEERRKKLLEEREAKKKAKEAEEKEDNNTEENEENN</sequence>
<organism evidence="6 7">
    <name type="scientific">Sungkyunkwania multivorans</name>
    <dbReference type="NCBI Taxonomy" id="1173618"/>
    <lineage>
        <taxon>Bacteria</taxon>
        <taxon>Pseudomonadati</taxon>
        <taxon>Bacteroidota</taxon>
        <taxon>Flavobacteriia</taxon>
        <taxon>Flavobacteriales</taxon>
        <taxon>Flavobacteriaceae</taxon>
        <taxon>Sungkyunkwania</taxon>
    </lineage>
</organism>
<accession>A0ABW3D235</accession>
<proteinExistence type="inferred from homology"/>
<evidence type="ECO:0000256" key="3">
    <source>
        <dbReference type="SAM" id="Coils"/>
    </source>
</evidence>
<dbReference type="PANTHER" id="PTHR35089:SF1">
    <property type="entry name" value="CHAPERONE PROTEIN SKP"/>
    <property type="match status" value="1"/>
</dbReference>
<reference evidence="7" key="1">
    <citation type="journal article" date="2019" name="Int. J. Syst. Evol. Microbiol.">
        <title>The Global Catalogue of Microorganisms (GCM) 10K type strain sequencing project: providing services to taxonomists for standard genome sequencing and annotation.</title>
        <authorList>
            <consortium name="The Broad Institute Genomics Platform"/>
            <consortium name="The Broad Institute Genome Sequencing Center for Infectious Disease"/>
            <person name="Wu L."/>
            <person name="Ma J."/>
        </authorList>
    </citation>
    <scope>NUCLEOTIDE SEQUENCE [LARGE SCALE GENOMIC DNA]</scope>
    <source>
        <strain evidence="7">CCUG 62952</strain>
    </source>
</reference>
<dbReference type="PANTHER" id="PTHR35089">
    <property type="entry name" value="CHAPERONE PROTEIN SKP"/>
    <property type="match status" value="1"/>
</dbReference>
<name>A0ABW3D235_9FLAO</name>
<dbReference type="Proteomes" id="UP001596978">
    <property type="component" value="Unassembled WGS sequence"/>
</dbReference>
<gene>
    <name evidence="6" type="ORF">ACFQ1M_15640</name>
</gene>
<dbReference type="SMART" id="SM00935">
    <property type="entry name" value="OmpH"/>
    <property type="match status" value="1"/>
</dbReference>
<feature type="compositionally biased region" description="Basic and acidic residues" evidence="4">
    <location>
        <begin position="204"/>
        <end position="261"/>
    </location>
</feature>
<comment type="similarity">
    <text evidence="1">Belongs to the Skp family.</text>
</comment>
<feature type="signal peptide" evidence="5">
    <location>
        <begin position="1"/>
        <end position="20"/>
    </location>
</feature>
<keyword evidence="7" id="KW-1185">Reference proteome</keyword>